<reference evidence="1 2" key="1">
    <citation type="journal article" date="2021" name="Sci. Rep.">
        <title>The distribution of antibiotic resistance genes in chicken gut microbiota commensals.</title>
        <authorList>
            <person name="Juricova H."/>
            <person name="Matiasovicova J."/>
            <person name="Kubasova T."/>
            <person name="Cejkova D."/>
            <person name="Rychlik I."/>
        </authorList>
    </citation>
    <scope>NUCLEOTIDE SEQUENCE [LARGE SCALE GENOMIC DNA]</scope>
    <source>
        <strain evidence="1 2">An423</strain>
    </source>
</reference>
<protein>
    <submittedName>
        <fullName evidence="1">Uncharacterized protein</fullName>
    </submittedName>
</protein>
<gene>
    <name evidence="1" type="ORF">H5982_02635</name>
</gene>
<evidence type="ECO:0000313" key="1">
    <source>
        <dbReference type="EMBL" id="MBM6831005.1"/>
    </source>
</evidence>
<dbReference type="Proteomes" id="UP000775500">
    <property type="component" value="Unassembled WGS sequence"/>
</dbReference>
<dbReference type="EMBL" id="JACJLU010000002">
    <property type="protein sequence ID" value="MBM6831005.1"/>
    <property type="molecule type" value="Genomic_DNA"/>
</dbReference>
<keyword evidence="2" id="KW-1185">Reference proteome</keyword>
<dbReference type="RefSeq" id="WP_204684980.1">
    <property type="nucleotide sequence ID" value="NZ_JACJLU010000002.1"/>
</dbReference>
<name>A0ABS2FNH9_9FIRM</name>
<proteinExistence type="predicted"/>
<organism evidence="1 2">
    <name type="scientific">Faecalicoccus acidiformans</name>
    <dbReference type="NCBI Taxonomy" id="915173"/>
    <lineage>
        <taxon>Bacteria</taxon>
        <taxon>Bacillati</taxon>
        <taxon>Bacillota</taxon>
        <taxon>Erysipelotrichia</taxon>
        <taxon>Erysipelotrichales</taxon>
        <taxon>Erysipelotrichaceae</taxon>
        <taxon>Faecalicoccus</taxon>
    </lineage>
</organism>
<sequence length="65" mass="7939">MNKRQRKKESKKQEQKILKLMEQGGIPKTGIYIDARRRMGENFSLQMFLRIERHFLREKWGDSDE</sequence>
<accession>A0ABS2FNH9</accession>
<evidence type="ECO:0000313" key="2">
    <source>
        <dbReference type="Proteomes" id="UP000775500"/>
    </source>
</evidence>
<comment type="caution">
    <text evidence="1">The sequence shown here is derived from an EMBL/GenBank/DDBJ whole genome shotgun (WGS) entry which is preliminary data.</text>
</comment>